<name>A0AAD4UXV5_PRUDU</name>
<dbReference type="InterPro" id="IPR043502">
    <property type="entry name" value="DNA/RNA_pol_sf"/>
</dbReference>
<organism evidence="2 3">
    <name type="scientific">Prunus dulcis</name>
    <name type="common">Almond</name>
    <name type="synonym">Amygdalus dulcis</name>
    <dbReference type="NCBI Taxonomy" id="3755"/>
    <lineage>
        <taxon>Eukaryota</taxon>
        <taxon>Viridiplantae</taxon>
        <taxon>Streptophyta</taxon>
        <taxon>Embryophyta</taxon>
        <taxon>Tracheophyta</taxon>
        <taxon>Spermatophyta</taxon>
        <taxon>Magnoliopsida</taxon>
        <taxon>eudicotyledons</taxon>
        <taxon>Gunneridae</taxon>
        <taxon>Pentapetalae</taxon>
        <taxon>rosids</taxon>
        <taxon>fabids</taxon>
        <taxon>Rosales</taxon>
        <taxon>Rosaceae</taxon>
        <taxon>Amygdaloideae</taxon>
        <taxon>Amygdaleae</taxon>
        <taxon>Prunus</taxon>
    </lineage>
</organism>
<dbReference type="PANTHER" id="PTHR11439">
    <property type="entry name" value="GAG-POL-RELATED RETROTRANSPOSON"/>
    <property type="match status" value="1"/>
</dbReference>
<dbReference type="AlphaFoldDB" id="A0AAD4UXV5"/>
<dbReference type="CDD" id="cd09272">
    <property type="entry name" value="RNase_HI_RT_Ty1"/>
    <property type="match status" value="1"/>
</dbReference>
<comment type="caution">
    <text evidence="2">The sequence shown here is derived from an EMBL/GenBank/DDBJ whole genome shotgun (WGS) entry which is preliminary data.</text>
</comment>
<keyword evidence="3" id="KW-1185">Reference proteome</keyword>
<dbReference type="InterPro" id="IPR013103">
    <property type="entry name" value="RVT_2"/>
</dbReference>
<dbReference type="SUPFAM" id="SSF56672">
    <property type="entry name" value="DNA/RNA polymerases"/>
    <property type="match status" value="1"/>
</dbReference>
<reference evidence="2 3" key="1">
    <citation type="journal article" date="2022" name="G3 (Bethesda)">
        <title>Whole-genome sequence and methylome profiling of the almond [Prunus dulcis (Mill.) D.A. Webb] cultivar 'Nonpareil'.</title>
        <authorList>
            <person name="D'Amico-Willman K.M."/>
            <person name="Ouma W.Z."/>
            <person name="Meulia T."/>
            <person name="Sideli G.M."/>
            <person name="Gradziel T.M."/>
            <person name="Fresnedo-Ramirez J."/>
        </authorList>
    </citation>
    <scope>NUCLEOTIDE SEQUENCE [LARGE SCALE GENOMIC DNA]</scope>
    <source>
        <strain evidence="2">Clone GOH B32 T37-40</strain>
    </source>
</reference>
<gene>
    <name evidence="2" type="ORF">L3X38_043287</name>
</gene>
<protein>
    <recommendedName>
        <fullName evidence="1">Reverse transcriptase Ty1/copia-type domain-containing protein</fullName>
    </recommendedName>
</protein>
<evidence type="ECO:0000313" key="3">
    <source>
        <dbReference type="Proteomes" id="UP001054821"/>
    </source>
</evidence>
<sequence length="303" mass="34455">MIEKNGTWELVDRPTEIPVIGVKWVYKTKLNLDGSVQKNKARLVAKGYAQKPGLDYNETYAPVARLNTVRTLIALAAQKEWKLYQLDVKSSFLNGVLPWLLIVSIYVDDIVYTGSCTELLDEFKEEMMMKYEMTDLGLLHHFHGWEWSKQTQAYSFTKRTTEKLVKVDGSGAASEEQYRSIVGNLLYLTATRPNIMYAFSLLARFMHCPTNKHYGTAKRVLSKSTFGYAFSFGRDVFSWALVKQNCVALFTAEAEYISASKATAQAIWLRFVLEDFGELQTEATPLECDNTSAIAITKNPMFH</sequence>
<accession>A0AAD4UXV5</accession>
<dbReference type="PANTHER" id="PTHR11439:SF483">
    <property type="entry name" value="PEPTIDE SYNTHASE GLIP-LIKE, PUTATIVE (AFU_ORTHOLOGUE AFUA_3G12920)-RELATED"/>
    <property type="match status" value="1"/>
</dbReference>
<feature type="domain" description="Reverse transcriptase Ty1/copia-type" evidence="1">
    <location>
        <begin position="101"/>
        <end position="158"/>
    </location>
</feature>
<evidence type="ECO:0000259" key="1">
    <source>
        <dbReference type="Pfam" id="PF07727"/>
    </source>
</evidence>
<dbReference type="Proteomes" id="UP001054821">
    <property type="component" value="Chromosome 8"/>
</dbReference>
<proteinExistence type="predicted"/>
<dbReference type="Pfam" id="PF07727">
    <property type="entry name" value="RVT_2"/>
    <property type="match status" value="2"/>
</dbReference>
<evidence type="ECO:0000313" key="2">
    <source>
        <dbReference type="EMBL" id="KAI5314111.1"/>
    </source>
</evidence>
<feature type="domain" description="Reverse transcriptase Ty1/copia-type" evidence="1">
    <location>
        <begin position="5"/>
        <end position="96"/>
    </location>
</feature>
<dbReference type="EMBL" id="JAJFAZ020000008">
    <property type="protein sequence ID" value="KAI5314111.1"/>
    <property type="molecule type" value="Genomic_DNA"/>
</dbReference>